<dbReference type="Gene3D" id="1.20.1280.290">
    <property type="match status" value="2"/>
</dbReference>
<evidence type="ECO:0000256" key="2">
    <source>
        <dbReference type="ARBA" id="ARBA00007809"/>
    </source>
</evidence>
<dbReference type="GO" id="GO:0051119">
    <property type="term" value="F:sugar transmembrane transporter activity"/>
    <property type="evidence" value="ECO:0007669"/>
    <property type="project" value="InterPro"/>
</dbReference>
<reference evidence="10" key="1">
    <citation type="submission" date="2023-02" db="EMBL/GenBank/DDBJ databases">
        <title>Genome of toxic invasive species Heracleum sosnowskyi carries increased number of genes despite the absence of recent whole-genome duplications.</title>
        <authorList>
            <person name="Schelkunov M."/>
            <person name="Shtratnikova V."/>
            <person name="Makarenko M."/>
            <person name="Klepikova A."/>
            <person name="Omelchenko D."/>
            <person name="Novikova G."/>
            <person name="Obukhova E."/>
            <person name="Bogdanov V."/>
            <person name="Penin A."/>
            <person name="Logacheva M."/>
        </authorList>
    </citation>
    <scope>NUCLEOTIDE SEQUENCE</scope>
    <source>
        <strain evidence="10">Hsosn_3</strain>
        <tissue evidence="10">Leaf</tissue>
    </source>
</reference>
<keyword evidence="6" id="KW-0677">Repeat</keyword>
<dbReference type="GO" id="GO:0016020">
    <property type="term" value="C:membrane"/>
    <property type="evidence" value="ECO:0007669"/>
    <property type="project" value="InterPro"/>
</dbReference>
<organism evidence="10 11">
    <name type="scientific">Heracleum sosnowskyi</name>
    <dbReference type="NCBI Taxonomy" id="360622"/>
    <lineage>
        <taxon>Eukaryota</taxon>
        <taxon>Viridiplantae</taxon>
        <taxon>Streptophyta</taxon>
        <taxon>Embryophyta</taxon>
        <taxon>Tracheophyta</taxon>
        <taxon>Spermatophyta</taxon>
        <taxon>Magnoliopsida</taxon>
        <taxon>eudicotyledons</taxon>
        <taxon>Gunneridae</taxon>
        <taxon>Pentapetalae</taxon>
        <taxon>asterids</taxon>
        <taxon>campanulids</taxon>
        <taxon>Apiales</taxon>
        <taxon>Apiaceae</taxon>
        <taxon>Apioideae</taxon>
        <taxon>apioid superclade</taxon>
        <taxon>Tordylieae</taxon>
        <taxon>Tordyliinae</taxon>
        <taxon>Heracleum</taxon>
    </lineage>
</organism>
<accession>A0AAD8H9R2</accession>
<dbReference type="PANTHER" id="PTHR10791:SF130">
    <property type="entry name" value="BIDIRECTIONAL SUGAR TRANSPORTER SWEET6-RELATED"/>
    <property type="match status" value="1"/>
</dbReference>
<comment type="similarity">
    <text evidence="2">Belongs to the SWEET sugar transporter family.</text>
</comment>
<gene>
    <name evidence="10" type="ORF">POM88_039091</name>
</gene>
<keyword evidence="11" id="KW-1185">Reference proteome</keyword>
<dbReference type="Proteomes" id="UP001237642">
    <property type="component" value="Unassembled WGS sequence"/>
</dbReference>
<evidence type="ECO:0000256" key="8">
    <source>
        <dbReference type="ARBA" id="ARBA00023136"/>
    </source>
</evidence>
<proteinExistence type="inferred from homology"/>
<evidence type="ECO:0000256" key="7">
    <source>
        <dbReference type="ARBA" id="ARBA00022989"/>
    </source>
</evidence>
<feature type="transmembrane region" description="Helical" evidence="9">
    <location>
        <begin position="51"/>
        <end position="72"/>
    </location>
</feature>
<evidence type="ECO:0000256" key="5">
    <source>
        <dbReference type="ARBA" id="ARBA00022692"/>
    </source>
</evidence>
<reference evidence="10" key="2">
    <citation type="submission" date="2023-05" db="EMBL/GenBank/DDBJ databases">
        <authorList>
            <person name="Schelkunov M.I."/>
        </authorList>
    </citation>
    <scope>NUCLEOTIDE SEQUENCE</scope>
    <source>
        <strain evidence="10">Hsosn_3</strain>
        <tissue evidence="10">Leaf</tissue>
    </source>
</reference>
<dbReference type="PANTHER" id="PTHR10791">
    <property type="entry name" value="RAG1-ACTIVATING PROTEIN 1"/>
    <property type="match status" value="1"/>
</dbReference>
<dbReference type="Pfam" id="PF03083">
    <property type="entry name" value="MtN3_slv"/>
    <property type="match status" value="1"/>
</dbReference>
<feature type="transmembrane region" description="Helical" evidence="9">
    <location>
        <begin position="118"/>
        <end position="137"/>
    </location>
</feature>
<keyword evidence="7 9" id="KW-1133">Transmembrane helix</keyword>
<evidence type="ECO:0000313" key="10">
    <source>
        <dbReference type="EMBL" id="KAK1363530.1"/>
    </source>
</evidence>
<keyword evidence="5 9" id="KW-0812">Transmembrane</keyword>
<dbReference type="GO" id="GO:0012505">
    <property type="term" value="C:endomembrane system"/>
    <property type="evidence" value="ECO:0007669"/>
    <property type="project" value="UniProtKB-SubCell"/>
</dbReference>
<name>A0AAD8H9R2_9APIA</name>
<dbReference type="AlphaFoldDB" id="A0AAD8H9R2"/>
<comment type="subcellular location">
    <subcellularLocation>
        <location evidence="1">Endomembrane system</location>
        <topology evidence="1">Multi-pass membrane protein</topology>
    </subcellularLocation>
</comment>
<protein>
    <submittedName>
        <fullName evidence="10">Bidirectional sugar transporter SWEET</fullName>
    </submittedName>
</protein>
<feature type="transmembrane region" description="Helical" evidence="9">
    <location>
        <begin position="143"/>
        <end position="165"/>
    </location>
</feature>
<evidence type="ECO:0000256" key="9">
    <source>
        <dbReference type="SAM" id="Phobius"/>
    </source>
</evidence>
<keyword evidence="8 9" id="KW-0472">Membrane</keyword>
<evidence type="ECO:0000313" key="11">
    <source>
        <dbReference type="Proteomes" id="UP001237642"/>
    </source>
</evidence>
<dbReference type="InterPro" id="IPR047664">
    <property type="entry name" value="SWEET"/>
</dbReference>
<feature type="transmembrane region" description="Helical" evidence="9">
    <location>
        <begin position="20"/>
        <end position="44"/>
    </location>
</feature>
<keyword evidence="4 10" id="KW-0762">Sugar transport</keyword>
<evidence type="ECO:0000256" key="3">
    <source>
        <dbReference type="ARBA" id="ARBA00022448"/>
    </source>
</evidence>
<evidence type="ECO:0000256" key="6">
    <source>
        <dbReference type="ARBA" id="ARBA00022737"/>
    </source>
</evidence>
<comment type="caution">
    <text evidence="10">The sequence shown here is derived from an EMBL/GenBank/DDBJ whole genome shotgun (WGS) entry which is preliminary data.</text>
</comment>
<sequence>MMNCLVWLLYGMPFITPGSILVLTANSFGLVIHLAYLIIFLLYVKDHRQRICAGGIFLLELALVGLVSGLVIRLAHTYMMRAALVGAFGGFISALIIICRFSPVVTFWVEGSLESKSFLVVLSSTLHDLCWLIYASVRFEMFLLFTHCAGFFVGVVQLVQYGIYYKSTPKSGDDKVATAEVQLQIIGTGDD</sequence>
<evidence type="ECO:0000256" key="4">
    <source>
        <dbReference type="ARBA" id="ARBA00022597"/>
    </source>
</evidence>
<keyword evidence="3" id="KW-0813">Transport</keyword>
<feature type="transmembrane region" description="Helical" evidence="9">
    <location>
        <begin position="78"/>
        <end position="98"/>
    </location>
</feature>
<dbReference type="InterPro" id="IPR004316">
    <property type="entry name" value="SWEET_rpt"/>
</dbReference>
<dbReference type="EMBL" id="JAUIZM010000009">
    <property type="protein sequence ID" value="KAK1363530.1"/>
    <property type="molecule type" value="Genomic_DNA"/>
</dbReference>
<evidence type="ECO:0000256" key="1">
    <source>
        <dbReference type="ARBA" id="ARBA00004127"/>
    </source>
</evidence>